<feature type="binding site" evidence="6">
    <location>
        <position position="315"/>
    </location>
    <ligand>
        <name>S-adenosyl-L-methionine</name>
        <dbReference type="ChEBI" id="CHEBI:59789"/>
    </ligand>
</feature>
<dbReference type="EMBL" id="JARQZJ010000039">
    <property type="protein sequence ID" value="KAK9877065.1"/>
    <property type="molecule type" value="Genomic_DNA"/>
</dbReference>
<keyword evidence="5 6" id="KW-0694">RNA-binding</keyword>
<keyword evidence="9" id="KW-1185">Reference proteome</keyword>
<feature type="domain" description="SAM-dependent MTase RsmB/NOP-type" evidence="7">
    <location>
        <begin position="128"/>
        <end position="435"/>
    </location>
</feature>
<dbReference type="GO" id="GO:0008173">
    <property type="term" value="F:RNA methyltransferase activity"/>
    <property type="evidence" value="ECO:0007669"/>
    <property type="project" value="InterPro"/>
</dbReference>
<comment type="caution">
    <text evidence="8">The sequence shown here is derived from an EMBL/GenBank/DDBJ whole genome shotgun (WGS) entry which is preliminary data.</text>
</comment>
<evidence type="ECO:0000259" key="7">
    <source>
        <dbReference type="PROSITE" id="PS51686"/>
    </source>
</evidence>
<keyword evidence="4 6" id="KW-0949">S-adenosyl-L-methionine</keyword>
<dbReference type="AlphaFoldDB" id="A0AAW1U7Y6"/>
<accession>A0AAW1U7Y6</accession>
<dbReference type="GO" id="GO:0001510">
    <property type="term" value="P:RNA methylation"/>
    <property type="evidence" value="ECO:0007669"/>
    <property type="project" value="InterPro"/>
</dbReference>
<dbReference type="SUPFAM" id="SSF53335">
    <property type="entry name" value="S-adenosyl-L-methionine-dependent methyltransferases"/>
    <property type="match status" value="1"/>
</dbReference>
<dbReference type="CDD" id="cd21150">
    <property type="entry name" value="PUA_NSun6-like"/>
    <property type="match status" value="1"/>
</dbReference>
<evidence type="ECO:0000256" key="6">
    <source>
        <dbReference type="PROSITE-ProRule" id="PRU01023"/>
    </source>
</evidence>
<dbReference type="InterPro" id="IPR049560">
    <property type="entry name" value="MeTrfase_RsmB-F_NOP2_cat"/>
</dbReference>
<dbReference type="InterPro" id="IPR023267">
    <property type="entry name" value="RCMT"/>
</dbReference>
<proteinExistence type="inferred from homology"/>
<keyword evidence="2 6" id="KW-0489">Methyltransferase</keyword>
<evidence type="ECO:0000256" key="4">
    <source>
        <dbReference type="ARBA" id="ARBA00022691"/>
    </source>
</evidence>
<dbReference type="PRINTS" id="PR02008">
    <property type="entry name" value="RCMTFAMILY"/>
</dbReference>
<sequence>MPYPDSPFRQDIELCLINNMRDKSNYISKMNNYFRWLCTTPQITSLRVNTLQSNPEDTINLLKKYFQSIKPNMIPNVSMHEKLEDVIIIQHVPSKLESIHLKEVIVDVACGAAVLRGAHIFAPGVLGMVNGCQTGDNVSIYVDLAKKCNKGFSKIYKEAKVFIGNGVVVMPRSSLFSPNLKPNGIAVQVSETISGCFQISENILPPGYILLQNLPSIICVHALDPKPNEIILDMCASPGHKTSHIAALMKNQGTLVAIDKITKKIELLKEHCANFNAKAHIFLSDSTSIFQPFSTNTPENGPPYPAGTFDKILLDAPCSALGRRPQFRNDITKAVLLSYVPLQKKLFSNAVHLLKKDGILVYSTCTISVGENENIVAWALKKFPDLTLIETKFHFGSGGLDGTSLSKEELRLVQRFGECSKTDSIGFFIACFTRK</sequence>
<evidence type="ECO:0000313" key="8">
    <source>
        <dbReference type="EMBL" id="KAK9877065.1"/>
    </source>
</evidence>
<evidence type="ECO:0000256" key="1">
    <source>
        <dbReference type="ARBA" id="ARBA00007494"/>
    </source>
</evidence>
<dbReference type="PROSITE" id="PS01153">
    <property type="entry name" value="NOL1_NOP2_SUN"/>
    <property type="match status" value="1"/>
</dbReference>
<dbReference type="InterPro" id="IPR018314">
    <property type="entry name" value="RsmB/NOL1/NOP2-like_CS"/>
</dbReference>
<dbReference type="PROSITE" id="PS51686">
    <property type="entry name" value="SAM_MT_RSMB_NOP"/>
    <property type="match status" value="1"/>
</dbReference>
<comment type="similarity">
    <text evidence="1 6">Belongs to the class I-like SAM-binding methyltransferase superfamily. RsmB/NOP family.</text>
</comment>
<dbReference type="PANTHER" id="PTHR22807">
    <property type="entry name" value="NOP2 YEAST -RELATED NOL1/NOP2/FMU SUN DOMAIN-CONTAINING"/>
    <property type="match status" value="1"/>
</dbReference>
<gene>
    <name evidence="8" type="ORF">WA026_016091</name>
</gene>
<dbReference type="InterPro" id="IPR001678">
    <property type="entry name" value="MeTrfase_RsmB-F_NOP2_dom"/>
</dbReference>
<name>A0AAW1U7Y6_9CUCU</name>
<dbReference type="Proteomes" id="UP001431783">
    <property type="component" value="Unassembled WGS sequence"/>
</dbReference>
<dbReference type="CDD" id="cd02440">
    <property type="entry name" value="AdoMet_MTases"/>
    <property type="match status" value="1"/>
</dbReference>
<dbReference type="Pfam" id="PF01189">
    <property type="entry name" value="Methyltr_RsmB-F"/>
    <property type="match status" value="1"/>
</dbReference>
<feature type="binding site" evidence="6">
    <location>
        <position position="259"/>
    </location>
    <ligand>
        <name>S-adenosyl-L-methionine</name>
        <dbReference type="ChEBI" id="CHEBI:59789"/>
    </ligand>
</feature>
<evidence type="ECO:0000256" key="3">
    <source>
        <dbReference type="ARBA" id="ARBA00022679"/>
    </source>
</evidence>
<protein>
    <recommendedName>
        <fullName evidence="7">SAM-dependent MTase RsmB/NOP-type domain-containing protein</fullName>
    </recommendedName>
</protein>
<dbReference type="PROSITE" id="PS50890">
    <property type="entry name" value="PUA"/>
    <property type="match status" value="1"/>
</dbReference>
<organism evidence="8 9">
    <name type="scientific">Henosepilachna vigintioctopunctata</name>
    <dbReference type="NCBI Taxonomy" id="420089"/>
    <lineage>
        <taxon>Eukaryota</taxon>
        <taxon>Metazoa</taxon>
        <taxon>Ecdysozoa</taxon>
        <taxon>Arthropoda</taxon>
        <taxon>Hexapoda</taxon>
        <taxon>Insecta</taxon>
        <taxon>Pterygota</taxon>
        <taxon>Neoptera</taxon>
        <taxon>Endopterygota</taxon>
        <taxon>Coleoptera</taxon>
        <taxon>Polyphaga</taxon>
        <taxon>Cucujiformia</taxon>
        <taxon>Coccinelloidea</taxon>
        <taxon>Coccinellidae</taxon>
        <taxon>Epilachninae</taxon>
        <taxon>Epilachnini</taxon>
        <taxon>Henosepilachna</taxon>
    </lineage>
</organism>
<dbReference type="PANTHER" id="PTHR22807:SF34">
    <property type="entry name" value="TRNA (CYTOSINE(72)-C(5))-METHYLTRANSFERASE NSUN6"/>
    <property type="match status" value="1"/>
</dbReference>
<dbReference type="Gene3D" id="3.40.50.150">
    <property type="entry name" value="Vaccinia Virus protein VP39"/>
    <property type="match status" value="1"/>
</dbReference>
<dbReference type="InterPro" id="IPR015947">
    <property type="entry name" value="PUA-like_sf"/>
</dbReference>
<feature type="binding site" evidence="6">
    <location>
        <position position="285"/>
    </location>
    <ligand>
        <name>S-adenosyl-L-methionine</name>
        <dbReference type="ChEBI" id="CHEBI:59789"/>
    </ligand>
</feature>
<keyword evidence="3 6" id="KW-0808">Transferase</keyword>
<dbReference type="GO" id="GO:0003723">
    <property type="term" value="F:RNA binding"/>
    <property type="evidence" value="ECO:0007669"/>
    <property type="project" value="UniProtKB-UniRule"/>
</dbReference>
<evidence type="ECO:0000256" key="2">
    <source>
        <dbReference type="ARBA" id="ARBA00022603"/>
    </source>
</evidence>
<dbReference type="Gene3D" id="2.30.130.10">
    <property type="entry name" value="PUA domain"/>
    <property type="match status" value="1"/>
</dbReference>
<comment type="caution">
    <text evidence="6">Lacks conserved residue(s) required for the propagation of feature annotation.</text>
</comment>
<evidence type="ECO:0000313" key="9">
    <source>
        <dbReference type="Proteomes" id="UP001431783"/>
    </source>
</evidence>
<reference evidence="8 9" key="1">
    <citation type="submission" date="2023-03" db="EMBL/GenBank/DDBJ databases">
        <title>Genome insight into feeding habits of ladybird beetles.</title>
        <authorList>
            <person name="Li H.-S."/>
            <person name="Huang Y.-H."/>
            <person name="Pang H."/>
        </authorList>
    </citation>
    <scope>NUCLEOTIDE SEQUENCE [LARGE SCALE GENOMIC DNA]</scope>
    <source>
        <strain evidence="8">SYSU_2023b</strain>
        <tissue evidence="8">Whole body</tissue>
    </source>
</reference>
<dbReference type="InterPro" id="IPR036974">
    <property type="entry name" value="PUA_sf"/>
</dbReference>
<dbReference type="SUPFAM" id="SSF88697">
    <property type="entry name" value="PUA domain-like"/>
    <property type="match status" value="1"/>
</dbReference>
<dbReference type="InterPro" id="IPR029063">
    <property type="entry name" value="SAM-dependent_MTases_sf"/>
</dbReference>
<feature type="active site" description="Nucleophile" evidence="6">
    <location>
        <position position="365"/>
    </location>
</feature>
<evidence type="ECO:0000256" key="5">
    <source>
        <dbReference type="ARBA" id="ARBA00022884"/>
    </source>
</evidence>